<accession>A0AAN0JKI0</accession>
<evidence type="ECO:0000313" key="3">
    <source>
        <dbReference type="Proteomes" id="UP000007879"/>
    </source>
</evidence>
<proteinExistence type="predicted"/>
<evidence type="ECO:0000259" key="1">
    <source>
        <dbReference type="Pfam" id="PF20700"/>
    </source>
</evidence>
<keyword evidence="3" id="KW-1185">Reference proteome</keyword>
<feature type="domain" description="Mutator-like transposase" evidence="1">
    <location>
        <begin position="129"/>
        <end position="253"/>
    </location>
</feature>
<dbReference type="InterPro" id="IPR049012">
    <property type="entry name" value="Mutator_transp_dom"/>
</dbReference>
<name>A0AAN0JKI0_AMPQE</name>
<dbReference type="PANTHER" id="PTHR31751">
    <property type="entry name" value="SI:CH211-108C17.2-RELATED-RELATED"/>
    <property type="match status" value="1"/>
</dbReference>
<dbReference type="KEGG" id="aqu:109585585"/>
<evidence type="ECO:0000313" key="2">
    <source>
        <dbReference type="EnsemblMetazoa" id="XP_019857272.1"/>
    </source>
</evidence>
<sequence>MFNWTNQPMVNNMPLANLLVSSSILFSGSLPSKALQVFCHLNIKVISLQTFFQHQRQFLQPAVSTLWTRKQSLYIAETERMGIPIVMGGDGRADSPGYSAKNGSYTPMDLNRQMIVSIELVQSNKVSGSPNMEKEGLIRTFKFFENTEVRVGTLVTDRHSGIAKFIREKYPQITYCYDGWHVAKSLRKKIEKLVKEKDCGIVGEWLKSIVNHLYWSAVSTPSGNSDVILAKWLSLDNHIQNKHSHSSKHFKKCLHRRITRCRKWLKRHTKPSENLTKIIVDKRFCNSVKKLSPVYQTSKVEAFHSVVLHFAPKLVSFSYNGMLTRLRLAALHYNENSARLQSKTKSGENRFSISYPKYKKGGYIVRKIMDNPTYDYVKVLFQLAIENLEKSNRATSLTNVEPTPLCANYEHPNKEDAIKKHQKIRIFKSSVSSKRKFFSNLYYNTGCLKDIHFSDGSHGIQQLFIYVIQNNCHYIQSCDCDISCQKFKYFFKLHVIYS</sequence>
<protein>
    <recommendedName>
        <fullName evidence="1">Mutator-like transposase domain-containing protein</fullName>
    </recommendedName>
</protein>
<dbReference type="RefSeq" id="XP_019857272.1">
    <property type="nucleotide sequence ID" value="XM_020001713.1"/>
</dbReference>
<dbReference type="Pfam" id="PF20700">
    <property type="entry name" value="Mutator"/>
    <property type="match status" value="1"/>
</dbReference>
<dbReference type="PANTHER" id="PTHR31751:SF44">
    <property type="entry name" value="SI:CH211-211K8.4-RELATED"/>
    <property type="match status" value="1"/>
</dbReference>
<dbReference type="GeneID" id="109585585"/>
<dbReference type="EnsemblMetazoa" id="XM_020001713.1">
    <property type="protein sequence ID" value="XP_019857272.1"/>
    <property type="gene ID" value="LOC109585585"/>
</dbReference>
<dbReference type="Proteomes" id="UP000007879">
    <property type="component" value="Unassembled WGS sequence"/>
</dbReference>
<organism evidence="2 3">
    <name type="scientific">Amphimedon queenslandica</name>
    <name type="common">Sponge</name>
    <dbReference type="NCBI Taxonomy" id="400682"/>
    <lineage>
        <taxon>Eukaryota</taxon>
        <taxon>Metazoa</taxon>
        <taxon>Porifera</taxon>
        <taxon>Demospongiae</taxon>
        <taxon>Heteroscleromorpha</taxon>
        <taxon>Haplosclerida</taxon>
        <taxon>Niphatidae</taxon>
        <taxon>Amphimedon</taxon>
    </lineage>
</organism>
<reference evidence="2" key="2">
    <citation type="submission" date="2024-06" db="UniProtKB">
        <authorList>
            <consortium name="EnsemblMetazoa"/>
        </authorList>
    </citation>
    <scope>IDENTIFICATION</scope>
</reference>
<dbReference type="AlphaFoldDB" id="A0AAN0JKI0"/>
<reference evidence="3" key="1">
    <citation type="journal article" date="2010" name="Nature">
        <title>The Amphimedon queenslandica genome and the evolution of animal complexity.</title>
        <authorList>
            <person name="Srivastava M."/>
            <person name="Simakov O."/>
            <person name="Chapman J."/>
            <person name="Fahey B."/>
            <person name="Gauthier M.E."/>
            <person name="Mitros T."/>
            <person name="Richards G.S."/>
            <person name="Conaco C."/>
            <person name="Dacre M."/>
            <person name="Hellsten U."/>
            <person name="Larroux C."/>
            <person name="Putnam N.H."/>
            <person name="Stanke M."/>
            <person name="Adamska M."/>
            <person name="Darling A."/>
            <person name="Degnan S.M."/>
            <person name="Oakley T.H."/>
            <person name="Plachetzki D.C."/>
            <person name="Zhai Y."/>
            <person name="Adamski M."/>
            <person name="Calcino A."/>
            <person name="Cummins S.F."/>
            <person name="Goodstein D.M."/>
            <person name="Harris C."/>
            <person name="Jackson D.J."/>
            <person name="Leys S.P."/>
            <person name="Shu S."/>
            <person name="Woodcroft B.J."/>
            <person name="Vervoort M."/>
            <person name="Kosik K.S."/>
            <person name="Manning G."/>
            <person name="Degnan B.M."/>
            <person name="Rokhsar D.S."/>
        </authorList>
    </citation>
    <scope>NUCLEOTIDE SEQUENCE [LARGE SCALE GENOMIC DNA]</scope>
</reference>